<sequence length="67" mass="6874">MASLDTQSLFDVKGLVVVITGGGSGLGLMAAQALEANGAIVYIIGRRKESLEKAAATACPKNLRTEP</sequence>
<dbReference type="InterPro" id="IPR052178">
    <property type="entry name" value="Sec_Metab_Biosynth_SDR"/>
</dbReference>
<organism evidence="4 5">
    <name type="scientific">Xylaria arbuscula</name>
    <dbReference type="NCBI Taxonomy" id="114810"/>
    <lineage>
        <taxon>Eukaryota</taxon>
        <taxon>Fungi</taxon>
        <taxon>Dikarya</taxon>
        <taxon>Ascomycota</taxon>
        <taxon>Pezizomycotina</taxon>
        <taxon>Sordariomycetes</taxon>
        <taxon>Xylariomycetidae</taxon>
        <taxon>Xylariales</taxon>
        <taxon>Xylariaceae</taxon>
        <taxon>Xylaria</taxon>
    </lineage>
</organism>
<dbReference type="Pfam" id="PF00106">
    <property type="entry name" value="adh_short"/>
    <property type="match status" value="1"/>
</dbReference>
<evidence type="ECO:0000256" key="2">
    <source>
        <dbReference type="ARBA" id="ARBA00022857"/>
    </source>
</evidence>
<dbReference type="Gene3D" id="3.40.50.720">
    <property type="entry name" value="NAD(P)-binding Rossmann-like Domain"/>
    <property type="match status" value="1"/>
</dbReference>
<accession>A0A9W8N6T1</accession>
<dbReference type="Proteomes" id="UP001148614">
    <property type="component" value="Unassembled WGS sequence"/>
</dbReference>
<dbReference type="SUPFAM" id="SSF51735">
    <property type="entry name" value="NAD(P)-binding Rossmann-fold domains"/>
    <property type="match status" value="1"/>
</dbReference>
<proteinExistence type="inferred from homology"/>
<keyword evidence="5" id="KW-1185">Reference proteome</keyword>
<evidence type="ECO:0000256" key="3">
    <source>
        <dbReference type="ARBA" id="ARBA00023002"/>
    </source>
</evidence>
<dbReference type="EMBL" id="JANPWZ010002205">
    <property type="protein sequence ID" value="KAJ3560677.1"/>
    <property type="molecule type" value="Genomic_DNA"/>
</dbReference>
<dbReference type="VEuPathDB" id="FungiDB:F4678DRAFT_446540"/>
<evidence type="ECO:0000313" key="4">
    <source>
        <dbReference type="EMBL" id="KAJ3560677.1"/>
    </source>
</evidence>
<dbReference type="PANTHER" id="PTHR43618">
    <property type="entry name" value="7-ALPHA-HYDROXYSTEROID DEHYDROGENASE"/>
    <property type="match status" value="1"/>
</dbReference>
<dbReference type="GO" id="GO:0016491">
    <property type="term" value="F:oxidoreductase activity"/>
    <property type="evidence" value="ECO:0007669"/>
    <property type="project" value="UniProtKB-KW"/>
</dbReference>
<evidence type="ECO:0000313" key="5">
    <source>
        <dbReference type="Proteomes" id="UP001148614"/>
    </source>
</evidence>
<dbReference type="InterPro" id="IPR036291">
    <property type="entry name" value="NAD(P)-bd_dom_sf"/>
</dbReference>
<reference evidence="4" key="1">
    <citation type="submission" date="2022-07" db="EMBL/GenBank/DDBJ databases">
        <title>Genome Sequence of Xylaria arbuscula.</title>
        <authorList>
            <person name="Buettner E."/>
        </authorList>
    </citation>
    <scope>NUCLEOTIDE SEQUENCE</scope>
    <source>
        <strain evidence="4">VT107</strain>
    </source>
</reference>
<dbReference type="InterPro" id="IPR002347">
    <property type="entry name" value="SDR_fam"/>
</dbReference>
<dbReference type="AlphaFoldDB" id="A0A9W8N6T1"/>
<dbReference type="PANTHER" id="PTHR43618:SF18">
    <property type="entry name" value="SHORT CHAIN DEHYDROGENASE_REDUCTASE FAMILY (AFU_ORTHOLOGUE AFUA_5G12480)"/>
    <property type="match status" value="1"/>
</dbReference>
<protein>
    <submittedName>
        <fullName evidence="4">Uncharacterized protein</fullName>
    </submittedName>
</protein>
<gene>
    <name evidence="4" type="ORF">NPX13_g9220</name>
</gene>
<comment type="similarity">
    <text evidence="1">Belongs to the short-chain dehydrogenases/reductases (SDR) family.</text>
</comment>
<keyword evidence="2" id="KW-0521">NADP</keyword>
<name>A0A9W8N6T1_9PEZI</name>
<keyword evidence="3" id="KW-0560">Oxidoreductase</keyword>
<comment type="caution">
    <text evidence="4">The sequence shown here is derived from an EMBL/GenBank/DDBJ whole genome shotgun (WGS) entry which is preliminary data.</text>
</comment>
<evidence type="ECO:0000256" key="1">
    <source>
        <dbReference type="ARBA" id="ARBA00006484"/>
    </source>
</evidence>